<dbReference type="PANTHER" id="PTHR12675:SF12">
    <property type="entry name" value="PROTEIN MUSCLEBLIND"/>
    <property type="match status" value="1"/>
</dbReference>
<reference evidence="11" key="1">
    <citation type="submission" date="2017-02" db="UniProtKB">
        <authorList>
            <consortium name="WormBaseParasite"/>
        </authorList>
    </citation>
    <scope>IDENTIFICATION</scope>
</reference>
<dbReference type="PANTHER" id="PTHR12675">
    <property type="entry name" value="MUSCLEBLIND-LIKE PROTEIN"/>
    <property type="match status" value="1"/>
</dbReference>
<reference evidence="7 9" key="2">
    <citation type="submission" date="2018-11" db="EMBL/GenBank/DDBJ databases">
        <authorList>
            <consortium name="Pathogen Informatics"/>
        </authorList>
    </citation>
    <scope>NUCLEOTIDE SEQUENCE [LARGE SCALE GENOMIC DNA]</scope>
</reference>
<evidence type="ECO:0000256" key="4">
    <source>
        <dbReference type="ARBA" id="ARBA00022833"/>
    </source>
</evidence>
<keyword evidence="4" id="KW-0862">Zinc</keyword>
<dbReference type="AlphaFoldDB" id="A0A0R3SQU3"/>
<keyword evidence="10" id="KW-1185">Reference proteome</keyword>
<dbReference type="Gene3D" id="3.30.1370.210">
    <property type="match status" value="1"/>
</dbReference>
<proteinExistence type="predicted"/>
<dbReference type="InterPro" id="IPR054429">
    <property type="entry name" value="Znf-CCCH_Muscleblind-like"/>
</dbReference>
<feature type="region of interest" description="Disordered" evidence="5">
    <location>
        <begin position="1"/>
        <end position="31"/>
    </location>
</feature>
<evidence type="ECO:0000313" key="8">
    <source>
        <dbReference type="EMBL" id="VUZ55357.1"/>
    </source>
</evidence>
<keyword evidence="3" id="KW-0863">Zinc-finger</keyword>
<protein>
    <submittedName>
        <fullName evidence="11">C3H1-type domain-containing protein</fullName>
    </submittedName>
</protein>
<dbReference type="Proteomes" id="UP000274504">
    <property type="component" value="Unassembled WGS sequence"/>
</dbReference>
<name>A0A0R3SQU3_HYMDI</name>
<dbReference type="EMBL" id="UYSG01010938">
    <property type="protein sequence ID" value="VDL59790.1"/>
    <property type="molecule type" value="Genomic_DNA"/>
</dbReference>
<evidence type="ECO:0000313" key="7">
    <source>
        <dbReference type="EMBL" id="VDL59790.1"/>
    </source>
</evidence>
<reference evidence="8 10" key="3">
    <citation type="submission" date="2019-07" db="EMBL/GenBank/DDBJ databases">
        <authorList>
            <person name="Jastrzebski P J."/>
            <person name="Paukszto L."/>
            <person name="Jastrzebski P J."/>
        </authorList>
    </citation>
    <scope>NUCLEOTIDE SEQUENCE [LARGE SCALE GENOMIC DNA]</scope>
    <source>
        <strain evidence="8 10">WMS-il1</strain>
    </source>
</reference>
<organism evidence="11">
    <name type="scientific">Hymenolepis diminuta</name>
    <name type="common">Rat tapeworm</name>
    <dbReference type="NCBI Taxonomy" id="6216"/>
    <lineage>
        <taxon>Eukaryota</taxon>
        <taxon>Metazoa</taxon>
        <taxon>Spiralia</taxon>
        <taxon>Lophotrochozoa</taxon>
        <taxon>Platyhelminthes</taxon>
        <taxon>Cestoda</taxon>
        <taxon>Eucestoda</taxon>
        <taxon>Cyclophyllidea</taxon>
        <taxon>Hymenolepididae</taxon>
        <taxon>Hymenolepis</taxon>
    </lineage>
</organism>
<gene>
    <name evidence="7" type="ORF">HDID_LOCUS7472</name>
    <name evidence="8" type="ORF">WMSIL1_LOCUS13217</name>
</gene>
<evidence type="ECO:0000256" key="1">
    <source>
        <dbReference type="ARBA" id="ARBA00022723"/>
    </source>
</evidence>
<evidence type="ECO:0000259" key="6">
    <source>
        <dbReference type="Pfam" id="PF22628"/>
    </source>
</evidence>
<evidence type="ECO:0000256" key="5">
    <source>
        <dbReference type="SAM" id="MobiDB-lite"/>
    </source>
</evidence>
<dbReference type="GO" id="GO:0008270">
    <property type="term" value="F:zinc ion binding"/>
    <property type="evidence" value="ECO:0007669"/>
    <property type="project" value="UniProtKB-KW"/>
</dbReference>
<dbReference type="Pfam" id="PF22628">
    <property type="entry name" value="zf-CCCH_10"/>
    <property type="match status" value="1"/>
</dbReference>
<dbReference type="GO" id="GO:0043484">
    <property type="term" value="P:regulation of RNA splicing"/>
    <property type="evidence" value="ECO:0007669"/>
    <property type="project" value="TreeGrafter"/>
</dbReference>
<dbReference type="OrthoDB" id="6252503at2759"/>
<sequence length="358" mass="39447">MGMGRRSRSPNASSSEAPAEKIAKKSDLSDTISDSASSKQAVESCVTQSIISKETLSTLTPLSHTVLIKDAHHVQAKVKRQDWCRWPICKDFYKTGNCPYQSSSEKEENLCQLAHVREEDGISEIADGYVRICFDSMGLIQPACRRSRCSYFHPPKHIRDQIIARRHAQYLEEKQAKILRNQTMQSALMQLPQATAAMNPFIYVADPLNMPYNQFMMYNGCLMPDLTSANLMAANRVDSNATKVGPQPVGLETSQIACQQILPAPAVIPPINWAEYLSKMNTQCIQPQRPDTISPYNWLPLTQLNPSLLGTFIQPPAAFAFQPFGPISPVGTTIGLSPNSNVLSCVPSATPVPANAPQ</sequence>
<evidence type="ECO:0000256" key="3">
    <source>
        <dbReference type="ARBA" id="ARBA00022771"/>
    </source>
</evidence>
<evidence type="ECO:0000313" key="9">
    <source>
        <dbReference type="Proteomes" id="UP000274504"/>
    </source>
</evidence>
<evidence type="ECO:0000256" key="2">
    <source>
        <dbReference type="ARBA" id="ARBA00022737"/>
    </source>
</evidence>
<keyword evidence="2" id="KW-0677">Repeat</keyword>
<dbReference type="STRING" id="6216.A0A0R3SQU3"/>
<keyword evidence="1" id="KW-0479">Metal-binding</keyword>
<accession>A0A0R3SQU3</accession>
<evidence type="ECO:0000313" key="11">
    <source>
        <dbReference type="WBParaSite" id="HDID_0000747401-mRNA-1"/>
    </source>
</evidence>
<dbReference type="EMBL" id="CABIJS010000691">
    <property type="protein sequence ID" value="VUZ55357.1"/>
    <property type="molecule type" value="Genomic_DNA"/>
</dbReference>
<feature type="domain" description="Muscleblind-like CCCH zinc finger" evidence="6">
    <location>
        <begin position="128"/>
        <end position="167"/>
    </location>
</feature>
<dbReference type="GO" id="GO:0003723">
    <property type="term" value="F:RNA binding"/>
    <property type="evidence" value="ECO:0007669"/>
    <property type="project" value="TreeGrafter"/>
</dbReference>
<evidence type="ECO:0000313" key="10">
    <source>
        <dbReference type="Proteomes" id="UP000321570"/>
    </source>
</evidence>
<feature type="compositionally biased region" description="Basic and acidic residues" evidence="5">
    <location>
        <begin position="18"/>
        <end position="28"/>
    </location>
</feature>
<dbReference type="Proteomes" id="UP000321570">
    <property type="component" value="Unassembled WGS sequence"/>
</dbReference>
<dbReference type="WBParaSite" id="HDID_0000747401-mRNA-1">
    <property type="protein sequence ID" value="HDID_0000747401-mRNA-1"/>
    <property type="gene ID" value="HDID_0000747401"/>
</dbReference>